<dbReference type="RefSeq" id="WP_168207011.1">
    <property type="nucleotide sequence ID" value="NZ_CP036339.1"/>
</dbReference>
<dbReference type="InterPro" id="IPR025517">
    <property type="entry name" value="DUF4405"/>
</dbReference>
<gene>
    <name evidence="3" type="ORF">I41_39420</name>
</gene>
<evidence type="ECO:0000313" key="3">
    <source>
        <dbReference type="EMBL" id="QDT74743.1"/>
    </source>
</evidence>
<dbReference type="EMBL" id="CP036339">
    <property type="protein sequence ID" value="QDT74743.1"/>
    <property type="molecule type" value="Genomic_DNA"/>
</dbReference>
<organism evidence="3 4">
    <name type="scientific">Lacipirellula limnantheis</name>
    <dbReference type="NCBI Taxonomy" id="2528024"/>
    <lineage>
        <taxon>Bacteria</taxon>
        <taxon>Pseudomonadati</taxon>
        <taxon>Planctomycetota</taxon>
        <taxon>Planctomycetia</taxon>
        <taxon>Pirellulales</taxon>
        <taxon>Lacipirellulaceae</taxon>
        <taxon>Lacipirellula</taxon>
    </lineage>
</organism>
<keyword evidence="1" id="KW-0812">Transmembrane</keyword>
<dbReference type="Pfam" id="PF14358">
    <property type="entry name" value="DUF4405"/>
    <property type="match status" value="1"/>
</dbReference>
<feature type="transmembrane region" description="Helical" evidence="1">
    <location>
        <begin position="99"/>
        <end position="122"/>
    </location>
</feature>
<sequence>MTKTDVNYWLDGLLLVLFCLLCWVSVVVRFVFPPGPEALGWRLWGWDYDQWASLQFVLLCILASAIVLHVMLHWSWVCGVTANKFGKRAAATRDNASRTIWGVGLLIVIFNALGLAVAVAALTVESPL</sequence>
<feature type="transmembrane region" description="Helical" evidence="1">
    <location>
        <begin position="12"/>
        <end position="32"/>
    </location>
</feature>
<keyword evidence="1" id="KW-0472">Membrane</keyword>
<proteinExistence type="predicted"/>
<keyword evidence="1" id="KW-1133">Transmembrane helix</keyword>
<evidence type="ECO:0000313" key="4">
    <source>
        <dbReference type="Proteomes" id="UP000317909"/>
    </source>
</evidence>
<keyword evidence="4" id="KW-1185">Reference proteome</keyword>
<reference evidence="3 4" key="1">
    <citation type="submission" date="2019-02" db="EMBL/GenBank/DDBJ databases">
        <title>Deep-cultivation of Planctomycetes and their phenomic and genomic characterization uncovers novel biology.</title>
        <authorList>
            <person name="Wiegand S."/>
            <person name="Jogler M."/>
            <person name="Boedeker C."/>
            <person name="Pinto D."/>
            <person name="Vollmers J."/>
            <person name="Rivas-Marin E."/>
            <person name="Kohn T."/>
            <person name="Peeters S.H."/>
            <person name="Heuer A."/>
            <person name="Rast P."/>
            <person name="Oberbeckmann S."/>
            <person name="Bunk B."/>
            <person name="Jeske O."/>
            <person name="Meyerdierks A."/>
            <person name="Storesund J.E."/>
            <person name="Kallscheuer N."/>
            <person name="Luecker S."/>
            <person name="Lage O.M."/>
            <person name="Pohl T."/>
            <person name="Merkel B.J."/>
            <person name="Hornburger P."/>
            <person name="Mueller R.-W."/>
            <person name="Bruemmer F."/>
            <person name="Labrenz M."/>
            <person name="Spormann A.M."/>
            <person name="Op den Camp H."/>
            <person name="Overmann J."/>
            <person name="Amann R."/>
            <person name="Jetten M.S.M."/>
            <person name="Mascher T."/>
            <person name="Medema M.H."/>
            <person name="Devos D.P."/>
            <person name="Kaster A.-K."/>
            <person name="Ovreas L."/>
            <person name="Rohde M."/>
            <person name="Galperin M.Y."/>
            <person name="Jogler C."/>
        </authorList>
    </citation>
    <scope>NUCLEOTIDE SEQUENCE [LARGE SCALE GENOMIC DNA]</scope>
    <source>
        <strain evidence="3 4">I41</strain>
    </source>
</reference>
<dbReference type="AlphaFoldDB" id="A0A517U2A4"/>
<evidence type="ECO:0000256" key="1">
    <source>
        <dbReference type="SAM" id="Phobius"/>
    </source>
</evidence>
<dbReference type="Proteomes" id="UP000317909">
    <property type="component" value="Chromosome"/>
</dbReference>
<evidence type="ECO:0000259" key="2">
    <source>
        <dbReference type="Pfam" id="PF14358"/>
    </source>
</evidence>
<name>A0A517U2A4_9BACT</name>
<feature type="transmembrane region" description="Helical" evidence="1">
    <location>
        <begin position="52"/>
        <end position="78"/>
    </location>
</feature>
<feature type="domain" description="Flavinylation-associated cytochrome" evidence="2">
    <location>
        <begin position="9"/>
        <end position="74"/>
    </location>
</feature>
<dbReference type="KEGG" id="llh:I41_39420"/>
<accession>A0A517U2A4</accession>
<protein>
    <recommendedName>
        <fullName evidence="2">Flavinylation-associated cytochrome domain-containing protein</fullName>
    </recommendedName>
</protein>